<accession>A0A811KBF6</accession>
<dbReference type="OrthoDB" id="17560at2759"/>
<dbReference type="EMBL" id="CAJFCW020000002">
    <property type="protein sequence ID" value="CAG9099123.1"/>
    <property type="molecule type" value="Genomic_DNA"/>
</dbReference>
<dbReference type="EMBL" id="CAJFDH010000002">
    <property type="protein sequence ID" value="CAD5213105.1"/>
    <property type="molecule type" value="Genomic_DNA"/>
</dbReference>
<keyword evidence="3" id="KW-1185">Reference proteome</keyword>
<evidence type="ECO:0000259" key="1">
    <source>
        <dbReference type="Pfam" id="PF01738"/>
    </source>
</evidence>
<dbReference type="InterPro" id="IPR029058">
    <property type="entry name" value="AB_hydrolase_fold"/>
</dbReference>
<name>A0A811KBF6_9BILA</name>
<comment type="caution">
    <text evidence="2">The sequence shown here is derived from an EMBL/GenBank/DDBJ whole genome shotgun (WGS) entry which is preliminary data.</text>
</comment>
<dbReference type="InterPro" id="IPR050261">
    <property type="entry name" value="FrsA_esterase"/>
</dbReference>
<protein>
    <recommendedName>
        <fullName evidence="1">Dienelactone hydrolase domain-containing protein</fullName>
    </recommendedName>
</protein>
<dbReference type="Gene3D" id="3.40.50.1820">
    <property type="entry name" value="alpha/beta hydrolase"/>
    <property type="match status" value="1"/>
</dbReference>
<dbReference type="PANTHER" id="PTHR22946:SF0">
    <property type="entry name" value="DIENELACTONE HYDROLASE DOMAIN-CONTAINING PROTEIN"/>
    <property type="match status" value="1"/>
</dbReference>
<dbReference type="Proteomes" id="UP000783686">
    <property type="component" value="Unassembled WGS sequence"/>
</dbReference>
<proteinExistence type="predicted"/>
<gene>
    <name evidence="2" type="ORF">BOKJ2_LOCUS4906</name>
</gene>
<dbReference type="Proteomes" id="UP000614601">
    <property type="component" value="Unassembled WGS sequence"/>
</dbReference>
<evidence type="ECO:0000313" key="2">
    <source>
        <dbReference type="EMBL" id="CAD5213105.1"/>
    </source>
</evidence>
<dbReference type="InterPro" id="IPR002925">
    <property type="entry name" value="Dienelactn_hydro"/>
</dbReference>
<reference evidence="2" key="1">
    <citation type="submission" date="2020-09" db="EMBL/GenBank/DDBJ databases">
        <authorList>
            <person name="Kikuchi T."/>
        </authorList>
    </citation>
    <scope>NUCLEOTIDE SEQUENCE</scope>
    <source>
        <strain evidence="2">SH1</strain>
    </source>
</reference>
<dbReference type="AlphaFoldDB" id="A0A811KBF6"/>
<dbReference type="GO" id="GO:0016787">
    <property type="term" value="F:hydrolase activity"/>
    <property type="evidence" value="ECO:0007669"/>
    <property type="project" value="InterPro"/>
</dbReference>
<dbReference type="Pfam" id="PF01738">
    <property type="entry name" value="DLH"/>
    <property type="match status" value="1"/>
</dbReference>
<organism evidence="2 3">
    <name type="scientific">Bursaphelenchus okinawaensis</name>
    <dbReference type="NCBI Taxonomy" id="465554"/>
    <lineage>
        <taxon>Eukaryota</taxon>
        <taxon>Metazoa</taxon>
        <taxon>Ecdysozoa</taxon>
        <taxon>Nematoda</taxon>
        <taxon>Chromadorea</taxon>
        <taxon>Rhabditida</taxon>
        <taxon>Tylenchina</taxon>
        <taxon>Tylenchomorpha</taxon>
        <taxon>Aphelenchoidea</taxon>
        <taxon>Aphelenchoididae</taxon>
        <taxon>Bursaphelenchus</taxon>
    </lineage>
</organism>
<dbReference type="SUPFAM" id="SSF53474">
    <property type="entry name" value="alpha/beta-Hydrolases"/>
    <property type="match status" value="1"/>
</dbReference>
<feature type="domain" description="Dienelactone hydrolase" evidence="1">
    <location>
        <begin position="17"/>
        <end position="239"/>
    </location>
</feature>
<dbReference type="PANTHER" id="PTHR22946">
    <property type="entry name" value="DIENELACTONE HYDROLASE DOMAIN-CONTAINING PROTEIN-RELATED"/>
    <property type="match status" value="1"/>
</dbReference>
<evidence type="ECO:0000313" key="3">
    <source>
        <dbReference type="Proteomes" id="UP000614601"/>
    </source>
</evidence>
<sequence length="263" mass="29110">MVTESLVEYKDGDLMLEGILYQPKANTKAPGILVYPAFWGPSEHEKSVAKELAELGFVALVADPYGKGVRPKSREEAFKIVSQFFGSREDLLKPRIIAAYNYLKQVKNVDTSKICSIGYCFGGTCTIDLARHNVDIKLGVSFHGAFSPTKEGQDFSKLSKITTELLICHGDADDHVNPTVPTFLDELRARDANFTFVRYSKAPHGFTMTAEPGAPGHVAYNQRADKQSKQAMLNLLDEVVGIPNKKRNKRKPAPPAKRSFICC</sequence>